<comment type="subcellular location">
    <subcellularLocation>
        <location evidence="7">Cytoplasm</location>
        <location evidence="7">Perinuclear region</location>
    </subcellularLocation>
    <subcellularLocation>
        <location evidence="5">Endoplasmic reticulum membrane</location>
        <topology evidence="5">Multi-pass membrane protein</topology>
    </subcellularLocation>
    <subcellularLocation>
        <location evidence="6">Lipid droplet</location>
    </subcellularLocation>
</comment>
<evidence type="ECO:0000256" key="33">
    <source>
        <dbReference type="ARBA" id="ARBA00049549"/>
    </source>
</evidence>
<sequence length="141" mass="16220">MKTIIAAYSGVLRGTGSNILSALQDLFWLLKFKAEKQLQIISVLQWVLTFLIMGIACTLILMYILCTDCWAIAALYLAWLVFDWNTPKKGGRRSQWVRNWAIWRYFRDYFPIRLDPCIPFAQLLQWCGSLIVMGIASPVAP</sequence>
<dbReference type="EMBL" id="QUSF01000016">
    <property type="protein sequence ID" value="RLW03255.1"/>
    <property type="molecule type" value="Genomic_DNA"/>
</dbReference>
<comment type="pathway">
    <text evidence="9">Lipid metabolism.</text>
</comment>
<dbReference type="GO" id="GO:0006071">
    <property type="term" value="P:glycerol metabolic process"/>
    <property type="evidence" value="ECO:0007669"/>
    <property type="project" value="UniProtKB-KW"/>
</dbReference>
<keyword evidence="13" id="KW-0963">Cytoplasm</keyword>
<evidence type="ECO:0000256" key="1">
    <source>
        <dbReference type="ARBA" id="ARBA00000633"/>
    </source>
</evidence>
<evidence type="ECO:0000256" key="17">
    <source>
        <dbReference type="ARBA" id="ARBA00022692"/>
    </source>
</evidence>
<evidence type="ECO:0000256" key="27">
    <source>
        <dbReference type="ARBA" id="ARBA00047367"/>
    </source>
</evidence>
<keyword evidence="36" id="KW-1185">Reference proteome</keyword>
<keyword evidence="16" id="KW-0808">Transferase</keyword>
<evidence type="ECO:0000256" key="29">
    <source>
        <dbReference type="ARBA" id="ARBA00048096"/>
    </source>
</evidence>
<keyword evidence="22 34" id="KW-0472">Membrane</keyword>
<keyword evidence="19" id="KW-0256">Endoplasmic reticulum</keyword>
<evidence type="ECO:0000256" key="18">
    <source>
        <dbReference type="ARBA" id="ARBA00022798"/>
    </source>
</evidence>
<comment type="similarity">
    <text evidence="10">Belongs to the diacylglycerol acyltransferase family.</text>
</comment>
<dbReference type="InterPro" id="IPR007130">
    <property type="entry name" value="DAGAT"/>
</dbReference>
<comment type="catalytic activity">
    <reaction evidence="27">
        <text>1,2-di-(9Z-octadecenoyl)-sn-glycerol + (9Z)-octadecenoyl-CoA = 1,2,3-tri-(9Z-octadecenoyl)-glycerol + CoA</text>
        <dbReference type="Rhea" id="RHEA:38219"/>
        <dbReference type="ChEBI" id="CHEBI:52333"/>
        <dbReference type="ChEBI" id="CHEBI:53753"/>
        <dbReference type="ChEBI" id="CHEBI:57287"/>
        <dbReference type="ChEBI" id="CHEBI:57387"/>
    </reaction>
    <physiologicalReaction direction="left-to-right" evidence="27">
        <dbReference type="Rhea" id="RHEA:38220"/>
    </physiologicalReaction>
</comment>
<evidence type="ECO:0000256" key="19">
    <source>
        <dbReference type="ARBA" id="ARBA00022824"/>
    </source>
</evidence>
<comment type="catalytic activity">
    <reaction evidence="33">
        <text>1,3-di-(9Z-octadecenoyl)-glycerol + (9Z)-octadecenoyl-CoA = 1,2,3-tri-(9Z-octadecenoyl)-glycerol + CoA</text>
        <dbReference type="Rhea" id="RHEA:38435"/>
        <dbReference type="ChEBI" id="CHEBI:53753"/>
        <dbReference type="ChEBI" id="CHEBI:57287"/>
        <dbReference type="ChEBI" id="CHEBI:57387"/>
        <dbReference type="ChEBI" id="CHEBI:75735"/>
    </reaction>
    <physiologicalReaction direction="left-to-right" evidence="33">
        <dbReference type="Rhea" id="RHEA:38436"/>
    </physiologicalReaction>
</comment>
<keyword evidence="17 34" id="KW-0812">Transmembrane</keyword>
<comment type="catalytic activity">
    <reaction evidence="30">
        <text>2-(9Z-octadecenoyl)-glycerol + (9Z)-octadecenoyl-CoA = 1,2-di-(9Z-octadecenoyl)-sn-glycerol + CoA</text>
        <dbReference type="Rhea" id="RHEA:37911"/>
        <dbReference type="ChEBI" id="CHEBI:52333"/>
        <dbReference type="ChEBI" id="CHEBI:57287"/>
        <dbReference type="ChEBI" id="CHEBI:57387"/>
        <dbReference type="ChEBI" id="CHEBI:73990"/>
    </reaction>
    <physiologicalReaction direction="left-to-right" evidence="30">
        <dbReference type="Rhea" id="RHEA:37912"/>
    </physiologicalReaction>
</comment>
<organism evidence="35 36">
    <name type="scientific">Chloebia gouldiae</name>
    <name type="common">Gouldian finch</name>
    <name type="synonym">Erythrura gouldiae</name>
    <dbReference type="NCBI Taxonomy" id="44316"/>
    <lineage>
        <taxon>Eukaryota</taxon>
        <taxon>Metazoa</taxon>
        <taxon>Chordata</taxon>
        <taxon>Craniata</taxon>
        <taxon>Vertebrata</taxon>
        <taxon>Euteleostomi</taxon>
        <taxon>Archelosauria</taxon>
        <taxon>Archosauria</taxon>
        <taxon>Dinosauria</taxon>
        <taxon>Saurischia</taxon>
        <taxon>Theropoda</taxon>
        <taxon>Coelurosauria</taxon>
        <taxon>Aves</taxon>
        <taxon>Neognathae</taxon>
        <taxon>Neoaves</taxon>
        <taxon>Telluraves</taxon>
        <taxon>Australaves</taxon>
        <taxon>Passeriformes</taxon>
        <taxon>Passeroidea</taxon>
        <taxon>Passeridae</taxon>
        <taxon>Chloebia</taxon>
    </lineage>
</organism>
<evidence type="ECO:0000256" key="5">
    <source>
        <dbReference type="ARBA" id="ARBA00004477"/>
    </source>
</evidence>
<dbReference type="OrthoDB" id="9363472at2759"/>
<keyword evidence="20 34" id="KW-1133">Transmembrane helix</keyword>
<comment type="catalytic activity">
    <reaction evidence="29">
        <text>2,3-di-(9Z)-octadecenoyl-sn-glycerol + (9Z)-octadecenoyl-CoA = 1,2,3-tri-(9Z-octadecenoyl)-glycerol + CoA</text>
        <dbReference type="Rhea" id="RHEA:38439"/>
        <dbReference type="ChEBI" id="CHEBI:53753"/>
        <dbReference type="ChEBI" id="CHEBI:57287"/>
        <dbReference type="ChEBI" id="CHEBI:57387"/>
        <dbReference type="ChEBI" id="CHEBI:75824"/>
    </reaction>
    <physiologicalReaction direction="left-to-right" evidence="29">
        <dbReference type="Rhea" id="RHEA:38440"/>
    </physiologicalReaction>
</comment>
<evidence type="ECO:0000256" key="15">
    <source>
        <dbReference type="ARBA" id="ARBA00022677"/>
    </source>
</evidence>
<evidence type="ECO:0000256" key="22">
    <source>
        <dbReference type="ARBA" id="ARBA00023136"/>
    </source>
</evidence>
<evidence type="ECO:0000256" key="31">
    <source>
        <dbReference type="ARBA" id="ARBA00048634"/>
    </source>
</evidence>
<dbReference type="GO" id="GO:0046339">
    <property type="term" value="P:diacylglycerol metabolic process"/>
    <property type="evidence" value="ECO:0007669"/>
    <property type="project" value="TreeGrafter"/>
</dbReference>
<gene>
    <name evidence="35" type="ORF">DV515_00006554</name>
</gene>
<keyword evidence="23" id="KW-0012">Acyltransferase</keyword>
<evidence type="ECO:0000256" key="20">
    <source>
        <dbReference type="ARBA" id="ARBA00022989"/>
    </source>
</evidence>
<evidence type="ECO:0000313" key="36">
    <source>
        <dbReference type="Proteomes" id="UP000276834"/>
    </source>
</evidence>
<evidence type="ECO:0000256" key="6">
    <source>
        <dbReference type="ARBA" id="ARBA00004502"/>
    </source>
</evidence>
<evidence type="ECO:0000256" key="21">
    <source>
        <dbReference type="ARBA" id="ARBA00023098"/>
    </source>
</evidence>
<evidence type="ECO:0000256" key="24">
    <source>
        <dbReference type="ARBA" id="ARBA00033044"/>
    </source>
</evidence>
<name>A0A3L8SJS6_CHLGU</name>
<comment type="catalytic activity">
    <reaction evidence="28">
        <text>1-O-(9Z-octadecenyl)-glycerol + (9Z)-octadecenoyl-CoA = 1-O-(9Z-octadecyl)-3-(9Z-octadecenoyl)-glycerol + CoA</text>
        <dbReference type="Rhea" id="RHEA:55340"/>
        <dbReference type="ChEBI" id="CHEBI:34116"/>
        <dbReference type="ChEBI" id="CHEBI:57287"/>
        <dbReference type="ChEBI" id="CHEBI:57387"/>
        <dbReference type="ChEBI" id="CHEBI:197429"/>
    </reaction>
    <physiologicalReaction direction="left-to-right" evidence="28">
        <dbReference type="Rhea" id="RHEA:55341"/>
    </physiologicalReaction>
</comment>
<evidence type="ECO:0000256" key="26">
    <source>
        <dbReference type="ARBA" id="ARBA00041468"/>
    </source>
</evidence>
<reference evidence="35 36" key="1">
    <citation type="journal article" date="2018" name="Proc. R. Soc. B">
        <title>A non-coding region near Follistatin controls head colour polymorphism in the Gouldian finch.</title>
        <authorList>
            <person name="Toomey M.B."/>
            <person name="Marques C.I."/>
            <person name="Andrade P."/>
            <person name="Araujo P.M."/>
            <person name="Sabatino S."/>
            <person name="Gazda M.A."/>
            <person name="Afonso S."/>
            <person name="Lopes R.J."/>
            <person name="Corbo J.C."/>
            <person name="Carneiro M."/>
        </authorList>
    </citation>
    <scope>NUCLEOTIDE SEQUENCE [LARGE SCALE GENOMIC DNA]</scope>
    <source>
        <strain evidence="35">Red01</strain>
        <tissue evidence="35">Muscle</tissue>
    </source>
</reference>
<evidence type="ECO:0000256" key="12">
    <source>
        <dbReference type="ARBA" id="ARBA00013244"/>
    </source>
</evidence>
<evidence type="ECO:0000256" key="11">
    <source>
        <dbReference type="ARBA" id="ARBA00012977"/>
    </source>
</evidence>
<dbReference type="Proteomes" id="UP000276834">
    <property type="component" value="Unassembled WGS sequence"/>
</dbReference>
<feature type="transmembrane region" description="Helical" evidence="34">
    <location>
        <begin position="40"/>
        <end position="64"/>
    </location>
</feature>
<keyword evidence="21" id="KW-0443">Lipid metabolism</keyword>
<evidence type="ECO:0000256" key="25">
    <source>
        <dbReference type="ARBA" id="ARBA00041149"/>
    </source>
</evidence>
<dbReference type="Pfam" id="PF03982">
    <property type="entry name" value="DAGAT"/>
    <property type="match status" value="1"/>
</dbReference>
<dbReference type="EC" id="2.3.1.76" evidence="11"/>
<evidence type="ECO:0000256" key="2">
    <source>
        <dbReference type="ARBA" id="ARBA00001313"/>
    </source>
</evidence>
<comment type="catalytic activity">
    <reaction evidence="31">
        <text>an acyl-CoA + a 1,2-diacyl-sn-glycerol = a triacyl-sn-glycerol + CoA</text>
        <dbReference type="Rhea" id="RHEA:10868"/>
        <dbReference type="ChEBI" id="CHEBI:17815"/>
        <dbReference type="ChEBI" id="CHEBI:57287"/>
        <dbReference type="ChEBI" id="CHEBI:58342"/>
        <dbReference type="ChEBI" id="CHEBI:64615"/>
        <dbReference type="EC" id="2.3.1.20"/>
    </reaction>
    <physiologicalReaction direction="left-to-right" evidence="31">
        <dbReference type="Rhea" id="RHEA:10869"/>
    </physiologicalReaction>
</comment>
<protein>
    <recommendedName>
        <fullName evidence="25">Diacylglycerol O-acyltransferase 2</fullName>
        <ecNumber evidence="12">2.3.1.20</ecNumber>
        <ecNumber evidence="11">2.3.1.76</ecNumber>
    </recommendedName>
    <alternativeName>
        <fullName evidence="24">Acyl-CoA retinol O-fatty-acyltransferase</fullName>
    </alternativeName>
    <alternativeName>
        <fullName evidence="26">Diglyceride acyltransferase 2</fullName>
    </alternativeName>
</protein>
<evidence type="ECO:0000256" key="8">
    <source>
        <dbReference type="ARBA" id="ARBA00004771"/>
    </source>
</evidence>
<evidence type="ECO:0000256" key="34">
    <source>
        <dbReference type="SAM" id="Phobius"/>
    </source>
</evidence>
<evidence type="ECO:0000256" key="10">
    <source>
        <dbReference type="ARBA" id="ARBA00005420"/>
    </source>
</evidence>
<dbReference type="GO" id="GO:0005789">
    <property type="term" value="C:endoplasmic reticulum membrane"/>
    <property type="evidence" value="ECO:0007669"/>
    <property type="project" value="UniProtKB-SubCell"/>
</dbReference>
<comment type="catalytic activity">
    <reaction evidence="3">
        <text>1,2-di-(9Z-octadecenoyl)-sn-glycerol + hexadecanoyl-CoA = 1,2-di-(9Z)-octadecenoyl-3-hexadecanoyl-sn-glycerol + CoA</text>
        <dbReference type="Rhea" id="RHEA:38163"/>
        <dbReference type="ChEBI" id="CHEBI:52333"/>
        <dbReference type="ChEBI" id="CHEBI:57287"/>
        <dbReference type="ChEBI" id="CHEBI:57379"/>
        <dbReference type="ChEBI" id="CHEBI:75583"/>
    </reaction>
    <physiologicalReaction direction="left-to-right" evidence="3">
        <dbReference type="Rhea" id="RHEA:38164"/>
    </physiologicalReaction>
</comment>
<evidence type="ECO:0000256" key="3">
    <source>
        <dbReference type="ARBA" id="ARBA00001349"/>
    </source>
</evidence>
<keyword evidence="14" id="KW-0444">Lipid biosynthesis</keyword>
<evidence type="ECO:0000256" key="30">
    <source>
        <dbReference type="ARBA" id="ARBA00048135"/>
    </source>
</evidence>
<evidence type="ECO:0000313" key="35">
    <source>
        <dbReference type="EMBL" id="RLW03255.1"/>
    </source>
</evidence>
<comment type="catalytic activity">
    <reaction evidence="32">
        <text>1-(9Z-octadecenoyl)-glycerol + (9Z)-octadecenoyl-CoA = 1,2-di-(9Z-octadecenoyl)-glycerol + CoA</text>
        <dbReference type="Rhea" id="RHEA:37915"/>
        <dbReference type="ChEBI" id="CHEBI:52323"/>
        <dbReference type="ChEBI" id="CHEBI:57287"/>
        <dbReference type="ChEBI" id="CHEBI:57387"/>
        <dbReference type="ChEBI" id="CHEBI:75342"/>
    </reaction>
    <physiologicalReaction direction="left-to-right" evidence="32">
        <dbReference type="Rhea" id="RHEA:37916"/>
    </physiologicalReaction>
</comment>
<evidence type="ECO:0000256" key="7">
    <source>
        <dbReference type="ARBA" id="ARBA00004556"/>
    </source>
</evidence>
<proteinExistence type="inferred from homology"/>
<comment type="caution">
    <text evidence="35">The sequence shown here is derived from an EMBL/GenBank/DDBJ whole genome shotgun (WGS) entry which is preliminary data.</text>
</comment>
<feature type="transmembrane region" description="Helical" evidence="34">
    <location>
        <begin position="70"/>
        <end position="86"/>
    </location>
</feature>
<evidence type="ECO:0000256" key="23">
    <source>
        <dbReference type="ARBA" id="ARBA00023315"/>
    </source>
</evidence>
<dbReference type="PANTHER" id="PTHR12317:SF14">
    <property type="entry name" value="DIACYLGLYCEROL O-ACYLTRANSFERASE 2"/>
    <property type="match status" value="1"/>
</dbReference>
<dbReference type="GO" id="GO:0019432">
    <property type="term" value="P:triglyceride biosynthetic process"/>
    <property type="evidence" value="ECO:0007669"/>
    <property type="project" value="TreeGrafter"/>
</dbReference>
<dbReference type="AlphaFoldDB" id="A0A3L8SJS6"/>
<dbReference type="GO" id="GO:0005811">
    <property type="term" value="C:lipid droplet"/>
    <property type="evidence" value="ECO:0007669"/>
    <property type="project" value="UniProtKB-SubCell"/>
</dbReference>
<dbReference type="PANTHER" id="PTHR12317">
    <property type="entry name" value="DIACYLGLYCEROL O-ACYLTRANSFERASE"/>
    <property type="match status" value="1"/>
</dbReference>
<dbReference type="GO" id="GO:0048471">
    <property type="term" value="C:perinuclear region of cytoplasm"/>
    <property type="evidence" value="ECO:0007669"/>
    <property type="project" value="UniProtKB-SubCell"/>
</dbReference>
<comment type="catalytic activity">
    <reaction evidence="4">
        <text>all-trans-retinol + hexadecanoyl-CoA = all-trans-retinyl hexadecanoate + CoA</text>
        <dbReference type="Rhea" id="RHEA:38175"/>
        <dbReference type="ChEBI" id="CHEBI:17336"/>
        <dbReference type="ChEBI" id="CHEBI:17616"/>
        <dbReference type="ChEBI" id="CHEBI:57287"/>
        <dbReference type="ChEBI" id="CHEBI:57379"/>
    </reaction>
    <physiologicalReaction direction="left-to-right" evidence="4">
        <dbReference type="Rhea" id="RHEA:38176"/>
    </physiologicalReaction>
</comment>
<evidence type="ECO:0000256" key="4">
    <source>
        <dbReference type="ARBA" id="ARBA00001764"/>
    </source>
</evidence>
<accession>A0A3L8SJS6</accession>
<comment type="pathway">
    <text evidence="8">Glycerolipid metabolism; triacylglycerol biosynthesis.</text>
</comment>
<keyword evidence="18" id="KW-0319">Glycerol metabolism</keyword>
<evidence type="ECO:0000256" key="9">
    <source>
        <dbReference type="ARBA" id="ARBA00005189"/>
    </source>
</evidence>
<comment type="catalytic activity">
    <reaction evidence="2">
        <text>2-(9Z-octadecenoyl)-glycerol + hexadecanoyl-CoA = 1-hexadecanoyl-2-(9Z-octadecenoyl)-sn-glycerol + CoA</text>
        <dbReference type="Rhea" id="RHEA:38071"/>
        <dbReference type="ChEBI" id="CHEBI:57287"/>
        <dbReference type="ChEBI" id="CHEBI:57379"/>
        <dbReference type="ChEBI" id="CHEBI:73990"/>
        <dbReference type="ChEBI" id="CHEBI:75466"/>
    </reaction>
    <physiologicalReaction direction="left-to-right" evidence="2">
        <dbReference type="Rhea" id="RHEA:38072"/>
    </physiologicalReaction>
</comment>
<dbReference type="EC" id="2.3.1.20" evidence="12"/>
<evidence type="ECO:0000256" key="13">
    <source>
        <dbReference type="ARBA" id="ARBA00022490"/>
    </source>
</evidence>
<evidence type="ECO:0000256" key="28">
    <source>
        <dbReference type="ARBA" id="ARBA00047807"/>
    </source>
</evidence>
<evidence type="ECO:0000256" key="16">
    <source>
        <dbReference type="ARBA" id="ARBA00022679"/>
    </source>
</evidence>
<evidence type="ECO:0000256" key="32">
    <source>
        <dbReference type="ARBA" id="ARBA00049168"/>
    </source>
</evidence>
<keyword evidence="15" id="KW-0551">Lipid droplet</keyword>
<dbReference type="GO" id="GO:0050252">
    <property type="term" value="F:retinol O-fatty-acyltransferase activity"/>
    <property type="evidence" value="ECO:0007669"/>
    <property type="project" value="UniProtKB-EC"/>
</dbReference>
<comment type="catalytic activity">
    <reaction evidence="1">
        <text>all-trans-retinol + an acyl-CoA = an all-trans-retinyl ester + CoA</text>
        <dbReference type="Rhea" id="RHEA:11488"/>
        <dbReference type="ChEBI" id="CHEBI:17336"/>
        <dbReference type="ChEBI" id="CHEBI:57287"/>
        <dbReference type="ChEBI" id="CHEBI:58342"/>
        <dbReference type="ChEBI" id="CHEBI:63410"/>
        <dbReference type="EC" id="2.3.1.76"/>
    </reaction>
    <physiologicalReaction direction="left-to-right" evidence="1">
        <dbReference type="Rhea" id="RHEA:11489"/>
    </physiologicalReaction>
</comment>
<evidence type="ECO:0000256" key="14">
    <source>
        <dbReference type="ARBA" id="ARBA00022516"/>
    </source>
</evidence>
<dbReference type="GO" id="GO:0004144">
    <property type="term" value="F:diacylglycerol O-acyltransferase activity"/>
    <property type="evidence" value="ECO:0007669"/>
    <property type="project" value="UniProtKB-EC"/>
</dbReference>